<dbReference type="HOGENOM" id="CLU_021377_8_0_7"/>
<evidence type="ECO:0000313" key="9">
    <source>
        <dbReference type="Proteomes" id="UP000001351"/>
    </source>
</evidence>
<dbReference type="EMBL" id="CP002271">
    <property type="protein sequence ID" value="ADO75348.1"/>
    <property type="molecule type" value="Genomic_DNA"/>
</dbReference>
<evidence type="ECO:0000313" key="8">
    <source>
        <dbReference type="EMBL" id="ADO75348.1"/>
    </source>
</evidence>
<keyword evidence="4" id="KW-0274">FAD</keyword>
<dbReference type="GO" id="GO:0019646">
    <property type="term" value="P:aerobic electron transport chain"/>
    <property type="evidence" value="ECO:0007669"/>
    <property type="project" value="TreeGrafter"/>
</dbReference>
<dbReference type="Proteomes" id="UP000001351">
    <property type="component" value="Chromosome"/>
</dbReference>
<dbReference type="PANTHER" id="PTHR42913:SF3">
    <property type="entry name" value="64 KDA MITOCHONDRIAL NADH DEHYDROGENASE (EUROFUNG)"/>
    <property type="match status" value="1"/>
</dbReference>
<evidence type="ECO:0000256" key="1">
    <source>
        <dbReference type="ARBA" id="ARBA00001974"/>
    </source>
</evidence>
<evidence type="ECO:0000256" key="4">
    <source>
        <dbReference type="ARBA" id="ARBA00022827"/>
    </source>
</evidence>
<evidence type="ECO:0000256" key="2">
    <source>
        <dbReference type="ARBA" id="ARBA00005272"/>
    </source>
</evidence>
<organism evidence="8 9">
    <name type="scientific">Stigmatella aurantiaca (strain DW4/3-1)</name>
    <dbReference type="NCBI Taxonomy" id="378806"/>
    <lineage>
        <taxon>Bacteria</taxon>
        <taxon>Pseudomonadati</taxon>
        <taxon>Myxococcota</taxon>
        <taxon>Myxococcia</taxon>
        <taxon>Myxococcales</taxon>
        <taxon>Cystobacterineae</taxon>
        <taxon>Archangiaceae</taxon>
        <taxon>Stigmatella</taxon>
    </lineage>
</organism>
<reference evidence="8 9" key="1">
    <citation type="journal article" date="2011" name="Mol. Biol. Evol.">
        <title>Comparative genomic analysis of fruiting body formation in Myxococcales.</title>
        <authorList>
            <person name="Huntley S."/>
            <person name="Hamann N."/>
            <person name="Wegener-Feldbrugge S."/>
            <person name="Treuner-Lange A."/>
            <person name="Kube M."/>
            <person name="Reinhardt R."/>
            <person name="Klages S."/>
            <person name="Muller R."/>
            <person name="Ronning C.M."/>
            <person name="Nierman W.C."/>
            <person name="Sogaard-Andersen L."/>
        </authorList>
    </citation>
    <scope>NUCLEOTIDE SEQUENCE [LARGE SCALE GENOMIC DNA]</scope>
    <source>
        <strain evidence="8 9">DW4/3-1</strain>
    </source>
</reference>
<dbReference type="Pfam" id="PF07992">
    <property type="entry name" value="Pyr_redox_2"/>
    <property type="match status" value="1"/>
</dbReference>
<feature type="region of interest" description="Disordered" evidence="6">
    <location>
        <begin position="1"/>
        <end position="21"/>
    </location>
</feature>
<dbReference type="KEGG" id="sur:STAUR_7593"/>
<proteinExistence type="inferred from homology"/>
<dbReference type="InterPro" id="IPR023753">
    <property type="entry name" value="FAD/NAD-binding_dom"/>
</dbReference>
<dbReference type="eggNOG" id="COG1252">
    <property type="taxonomic scope" value="Bacteria"/>
</dbReference>
<gene>
    <name evidence="8" type="ordered locus">STAUR_7593</name>
</gene>
<comment type="similarity">
    <text evidence="2">Belongs to the NADH dehydrogenase family.</text>
</comment>
<dbReference type="GO" id="GO:0003955">
    <property type="term" value="F:NAD(P)H dehydrogenase (quinone) activity"/>
    <property type="evidence" value="ECO:0007669"/>
    <property type="project" value="TreeGrafter"/>
</dbReference>
<dbReference type="PRINTS" id="PR00469">
    <property type="entry name" value="PNDRDTASEII"/>
</dbReference>
<dbReference type="SUPFAM" id="SSF51905">
    <property type="entry name" value="FAD/NAD(P)-binding domain"/>
    <property type="match status" value="1"/>
</dbReference>
<dbReference type="AlphaFoldDB" id="E3FHD2"/>
<dbReference type="InterPro" id="IPR036188">
    <property type="entry name" value="FAD/NAD-bd_sf"/>
</dbReference>
<dbReference type="PRINTS" id="PR00368">
    <property type="entry name" value="FADPNR"/>
</dbReference>
<feature type="domain" description="FAD/NAD(P)-binding" evidence="7">
    <location>
        <begin position="27"/>
        <end position="337"/>
    </location>
</feature>
<evidence type="ECO:0000256" key="5">
    <source>
        <dbReference type="ARBA" id="ARBA00023002"/>
    </source>
</evidence>
<dbReference type="STRING" id="378806.STAUR_7593"/>
<evidence type="ECO:0000256" key="6">
    <source>
        <dbReference type="SAM" id="MobiDB-lite"/>
    </source>
</evidence>
<keyword evidence="5" id="KW-0560">Oxidoreductase</keyword>
<evidence type="ECO:0000259" key="7">
    <source>
        <dbReference type="Pfam" id="PF07992"/>
    </source>
</evidence>
<dbReference type="InterPro" id="IPR051169">
    <property type="entry name" value="NADH-Q_oxidoreductase"/>
</dbReference>
<keyword evidence="9" id="KW-1185">Reference proteome</keyword>
<dbReference type="PANTHER" id="PTHR42913">
    <property type="entry name" value="APOPTOSIS-INDUCING FACTOR 1"/>
    <property type="match status" value="1"/>
</dbReference>
<dbReference type="Gene3D" id="3.50.50.100">
    <property type="match status" value="1"/>
</dbReference>
<sequence length="425" mass="45619">MHPHGGTMLRVRRLNDNPTESKTMTQKIVIAGSGFAGMWAAISAARAVSLAGKENEVEITIVSPSPHLHIRPRLYETVFEEMAPDLAPLFKAIGVRHLAGTVEAIHAGSHQVEVLGADGQRTTLPYDRFVLAAGSRLFMPNVPGLKEHAFNVDQLSSAMALDAHLKALAHKPETAARNTVVVAGGGFTGIETATEMPQRLRAIFGQDAKIRVVVVEQAPVIGPDLGPVPRPIIEEALAECGVEVRTSTGATAIDAKGVTLSTGERIDTQTVVWTAGSRANPLAAQIEGEHDRFGRVHADPYLRAKSVKDIFVTGDVALAATDDQGNVASMSCQHAIRLGRFAGHNAAAELVGLPVQPYRQPRYVTCLDLGAWGAIFTEGWDRQVRLKRAEGKATKREINTKWIYPPQADRDAAFALANLDDAVVA</sequence>
<evidence type="ECO:0000256" key="3">
    <source>
        <dbReference type="ARBA" id="ARBA00022630"/>
    </source>
</evidence>
<comment type="cofactor">
    <cofactor evidence="1">
        <name>FAD</name>
        <dbReference type="ChEBI" id="CHEBI:57692"/>
    </cofactor>
</comment>
<accession>E3FHD2</accession>
<name>E3FHD2_STIAD</name>
<keyword evidence="3" id="KW-0285">Flavoprotein</keyword>
<protein>
    <submittedName>
        <fullName evidence="8">FAD-dependent pyridine nucleotide-disulfide oxidoreductase</fullName>
    </submittedName>
</protein>